<evidence type="ECO:0000256" key="1">
    <source>
        <dbReference type="SAM" id="MobiDB-lite"/>
    </source>
</evidence>
<dbReference type="AlphaFoldDB" id="A0A0L8G8X5"/>
<gene>
    <name evidence="2" type="ORF">OCBIM_22038083mg</name>
</gene>
<feature type="compositionally biased region" description="Basic and acidic residues" evidence="1">
    <location>
        <begin position="24"/>
        <end position="43"/>
    </location>
</feature>
<proteinExistence type="predicted"/>
<feature type="region of interest" description="Disordered" evidence="1">
    <location>
        <begin position="22"/>
        <end position="47"/>
    </location>
</feature>
<reference evidence="2" key="1">
    <citation type="submission" date="2015-07" db="EMBL/GenBank/DDBJ databases">
        <title>MeaNS - Measles Nucleotide Surveillance Program.</title>
        <authorList>
            <person name="Tran T."/>
            <person name="Druce J."/>
        </authorList>
    </citation>
    <scope>NUCLEOTIDE SEQUENCE</scope>
    <source>
        <strain evidence="2">UCB-OBI-ISO-001</strain>
        <tissue evidence="2">Gonad</tissue>
    </source>
</reference>
<accession>A0A0L8G8X5</accession>
<organism evidence="2">
    <name type="scientific">Octopus bimaculoides</name>
    <name type="common">California two-spotted octopus</name>
    <dbReference type="NCBI Taxonomy" id="37653"/>
    <lineage>
        <taxon>Eukaryota</taxon>
        <taxon>Metazoa</taxon>
        <taxon>Spiralia</taxon>
        <taxon>Lophotrochozoa</taxon>
        <taxon>Mollusca</taxon>
        <taxon>Cephalopoda</taxon>
        <taxon>Coleoidea</taxon>
        <taxon>Octopodiformes</taxon>
        <taxon>Octopoda</taxon>
        <taxon>Incirrata</taxon>
        <taxon>Octopodidae</taxon>
        <taxon>Octopus</taxon>
    </lineage>
</organism>
<evidence type="ECO:0000313" key="2">
    <source>
        <dbReference type="EMBL" id="KOF73324.1"/>
    </source>
</evidence>
<protein>
    <submittedName>
        <fullName evidence="2">Uncharacterized protein</fullName>
    </submittedName>
</protein>
<sequence length="101" mass="11766">MLFQLAIVSCSYYRPVRRVQTQPRDNKCKKSHENCSKAEERLETSSQNKGQNLNIWQEIKKLFNAQFSCFHWNSSPVEVLDGQVLNTHSKESMTQFALSNK</sequence>
<dbReference type="EMBL" id="KQ423213">
    <property type="protein sequence ID" value="KOF73324.1"/>
    <property type="molecule type" value="Genomic_DNA"/>
</dbReference>
<name>A0A0L8G8X5_OCTBM</name>